<evidence type="ECO:0000256" key="2">
    <source>
        <dbReference type="ARBA" id="ARBA00022679"/>
    </source>
</evidence>
<evidence type="ECO:0000313" key="7">
    <source>
        <dbReference type="Ensembl" id="ENSAOWP00000022597.1"/>
    </source>
</evidence>
<sequence length="95" mass="10316">PLHPPSPSTKILPEDLKDLGEIGRGAYGSVNKMVHKPSGQIMAVKVGDAHTYVCTSVHLGLKCDGELMFFHLSPIYCSFLFVSSIKAAFCCKHIV</sequence>
<dbReference type="GO" id="GO:1902531">
    <property type="term" value="P:regulation of intracellular signal transduction"/>
    <property type="evidence" value="ECO:0007669"/>
    <property type="project" value="UniProtKB-ARBA"/>
</dbReference>
<dbReference type="GO" id="GO:0004674">
    <property type="term" value="F:protein serine/threonine kinase activity"/>
    <property type="evidence" value="ECO:0007669"/>
    <property type="project" value="UniProtKB-KW"/>
</dbReference>
<dbReference type="AlphaFoldDB" id="A0A8B9QCH8"/>
<reference evidence="7" key="2">
    <citation type="submission" date="2025-09" db="UniProtKB">
        <authorList>
            <consortium name="Ensembl"/>
        </authorList>
    </citation>
    <scope>IDENTIFICATION</scope>
</reference>
<dbReference type="PROSITE" id="PS00107">
    <property type="entry name" value="PROTEIN_KINASE_ATP"/>
    <property type="match status" value="1"/>
</dbReference>
<keyword evidence="8" id="KW-1185">Reference proteome</keyword>
<evidence type="ECO:0000313" key="8">
    <source>
        <dbReference type="Proteomes" id="UP000694424"/>
    </source>
</evidence>
<accession>A0A8B9QCH8</accession>
<dbReference type="PANTHER" id="PTHR48013:SF15">
    <property type="entry name" value="DUAL SPECIFICITY MITOGEN-ACTIVATED PROTEIN KINASE KINASE 4"/>
    <property type="match status" value="1"/>
</dbReference>
<dbReference type="Gene3D" id="3.30.200.20">
    <property type="entry name" value="Phosphorylase Kinase, domain 1"/>
    <property type="match status" value="1"/>
</dbReference>
<evidence type="ECO:0000256" key="5">
    <source>
        <dbReference type="ARBA" id="ARBA00022840"/>
    </source>
</evidence>
<dbReference type="PANTHER" id="PTHR48013">
    <property type="entry name" value="DUAL SPECIFICITY MITOGEN-ACTIVATED PROTEIN KINASE KINASE 5-RELATED"/>
    <property type="match status" value="1"/>
</dbReference>
<proteinExistence type="predicted"/>
<reference evidence="7" key="1">
    <citation type="submission" date="2025-08" db="UniProtKB">
        <authorList>
            <consortium name="Ensembl"/>
        </authorList>
    </citation>
    <scope>IDENTIFICATION</scope>
</reference>
<evidence type="ECO:0008006" key="9">
    <source>
        <dbReference type="Google" id="ProtNLM"/>
    </source>
</evidence>
<feature type="binding site" evidence="6">
    <location>
        <position position="45"/>
    </location>
    <ligand>
        <name>ATP</name>
        <dbReference type="ChEBI" id="CHEBI:30616"/>
    </ligand>
</feature>
<dbReference type="FunFam" id="3.30.200.20:FF:000040">
    <property type="entry name" value="Dual specificity mitogen-activated protein kinase kinase"/>
    <property type="match status" value="1"/>
</dbReference>
<keyword evidence="5 6" id="KW-0067">ATP-binding</keyword>
<dbReference type="InterPro" id="IPR017441">
    <property type="entry name" value="Protein_kinase_ATP_BS"/>
</dbReference>
<evidence type="ECO:0000256" key="3">
    <source>
        <dbReference type="ARBA" id="ARBA00022741"/>
    </source>
</evidence>
<keyword evidence="2" id="KW-0808">Transferase</keyword>
<dbReference type="GO" id="GO:0005524">
    <property type="term" value="F:ATP binding"/>
    <property type="evidence" value="ECO:0007669"/>
    <property type="project" value="UniProtKB-UniRule"/>
</dbReference>
<keyword evidence="4" id="KW-0418">Kinase</keyword>
<dbReference type="GO" id="GO:0008545">
    <property type="term" value="F:JUN kinase kinase activity"/>
    <property type="evidence" value="ECO:0007669"/>
    <property type="project" value="TreeGrafter"/>
</dbReference>
<dbReference type="SUPFAM" id="SSF56112">
    <property type="entry name" value="Protein kinase-like (PK-like)"/>
    <property type="match status" value="1"/>
</dbReference>
<dbReference type="InterPro" id="IPR011009">
    <property type="entry name" value="Kinase-like_dom_sf"/>
</dbReference>
<evidence type="ECO:0000256" key="1">
    <source>
        <dbReference type="ARBA" id="ARBA00022527"/>
    </source>
</evidence>
<keyword evidence="3 6" id="KW-0547">Nucleotide-binding</keyword>
<organism evidence="7 8">
    <name type="scientific">Apteryx owenii</name>
    <name type="common">Little spotted kiwi</name>
    <dbReference type="NCBI Taxonomy" id="8824"/>
    <lineage>
        <taxon>Eukaryota</taxon>
        <taxon>Metazoa</taxon>
        <taxon>Chordata</taxon>
        <taxon>Craniata</taxon>
        <taxon>Vertebrata</taxon>
        <taxon>Euteleostomi</taxon>
        <taxon>Archelosauria</taxon>
        <taxon>Archosauria</taxon>
        <taxon>Dinosauria</taxon>
        <taxon>Saurischia</taxon>
        <taxon>Theropoda</taxon>
        <taxon>Coelurosauria</taxon>
        <taxon>Aves</taxon>
        <taxon>Palaeognathae</taxon>
        <taxon>Apterygiformes</taxon>
        <taxon>Apterygidae</taxon>
        <taxon>Apteryx</taxon>
    </lineage>
</organism>
<dbReference type="Proteomes" id="UP000694424">
    <property type="component" value="Unplaced"/>
</dbReference>
<protein>
    <recommendedName>
        <fullName evidence="9">Protein kinase domain-containing protein</fullName>
    </recommendedName>
</protein>
<name>A0A8B9QCH8_APTOW</name>
<evidence type="ECO:0000256" key="4">
    <source>
        <dbReference type="ARBA" id="ARBA00022777"/>
    </source>
</evidence>
<keyword evidence="1" id="KW-0723">Serine/threonine-protein kinase</keyword>
<evidence type="ECO:0000256" key="6">
    <source>
        <dbReference type="PROSITE-ProRule" id="PRU10141"/>
    </source>
</evidence>
<dbReference type="Ensembl" id="ENSAOWT00000025621.1">
    <property type="protein sequence ID" value="ENSAOWP00000022597.1"/>
    <property type="gene ID" value="ENSAOWG00000015280.1"/>
</dbReference>